<dbReference type="Pfam" id="PF00440">
    <property type="entry name" value="TetR_N"/>
    <property type="match status" value="1"/>
</dbReference>
<dbReference type="AlphaFoldDB" id="A0A848KE89"/>
<protein>
    <submittedName>
        <fullName evidence="4">TetR/AcrR family transcriptional regulator</fullName>
    </submittedName>
</protein>
<dbReference type="InterPro" id="IPR050109">
    <property type="entry name" value="HTH-type_TetR-like_transc_reg"/>
</dbReference>
<dbReference type="GO" id="GO:0000976">
    <property type="term" value="F:transcription cis-regulatory region binding"/>
    <property type="evidence" value="ECO:0007669"/>
    <property type="project" value="TreeGrafter"/>
</dbReference>
<evidence type="ECO:0000256" key="2">
    <source>
        <dbReference type="PROSITE-ProRule" id="PRU00335"/>
    </source>
</evidence>
<dbReference type="RefSeq" id="WP_169587373.1">
    <property type="nucleotide sequence ID" value="NZ_VCQU01000004.1"/>
</dbReference>
<dbReference type="GO" id="GO:0003700">
    <property type="term" value="F:DNA-binding transcription factor activity"/>
    <property type="evidence" value="ECO:0007669"/>
    <property type="project" value="TreeGrafter"/>
</dbReference>
<dbReference type="Proteomes" id="UP000535543">
    <property type="component" value="Unassembled WGS sequence"/>
</dbReference>
<evidence type="ECO:0000313" key="4">
    <source>
        <dbReference type="EMBL" id="NMN95938.1"/>
    </source>
</evidence>
<sequence>MTAKSQTWGGRTAAQRQAERRARLLEAAAEIWDEGGWASVTMRGVCARSGLIDRYFYESFADRDALLAAVWDQVRDDMTAALSTALTADPDGDPLEVLRQAVTSVVFGVALDPPRAQILFGDHAGSAVLERRRRDLLITVTDVVVAGATGRLRSGIDETKFRRSVLIAVGGVLELVTAWRFGVFEAEAAEIIDDIVGFGAILGAYYLPEGGTADT</sequence>
<accession>A0A848KE89</accession>
<dbReference type="PANTHER" id="PTHR30055">
    <property type="entry name" value="HTH-TYPE TRANSCRIPTIONAL REGULATOR RUTR"/>
    <property type="match status" value="1"/>
</dbReference>
<evidence type="ECO:0000256" key="1">
    <source>
        <dbReference type="ARBA" id="ARBA00023125"/>
    </source>
</evidence>
<dbReference type="Gene3D" id="1.10.357.10">
    <property type="entry name" value="Tetracycline Repressor, domain 2"/>
    <property type="match status" value="1"/>
</dbReference>
<dbReference type="InterPro" id="IPR001647">
    <property type="entry name" value="HTH_TetR"/>
</dbReference>
<evidence type="ECO:0000313" key="5">
    <source>
        <dbReference type="Proteomes" id="UP000535543"/>
    </source>
</evidence>
<keyword evidence="5" id="KW-1185">Reference proteome</keyword>
<name>A0A848KE89_9NOCA</name>
<dbReference type="PROSITE" id="PS50977">
    <property type="entry name" value="HTH_TETR_2"/>
    <property type="match status" value="1"/>
</dbReference>
<feature type="domain" description="HTH tetR-type" evidence="3">
    <location>
        <begin position="18"/>
        <end position="78"/>
    </location>
</feature>
<comment type="caution">
    <text evidence="4">The sequence shown here is derived from an EMBL/GenBank/DDBJ whole genome shotgun (WGS) entry which is preliminary data.</text>
</comment>
<proteinExistence type="predicted"/>
<evidence type="ECO:0000259" key="3">
    <source>
        <dbReference type="PROSITE" id="PS50977"/>
    </source>
</evidence>
<dbReference type="PANTHER" id="PTHR30055:SF226">
    <property type="entry name" value="HTH-TYPE TRANSCRIPTIONAL REGULATOR PKSA"/>
    <property type="match status" value="1"/>
</dbReference>
<keyword evidence="1 2" id="KW-0238">DNA-binding</keyword>
<reference evidence="4 5" key="2">
    <citation type="submission" date="2020-06" db="EMBL/GenBank/DDBJ databases">
        <title>Antribacter stalactiti gen. nov., sp. nov., a new member of the family Nacardiaceae isolated from a cave.</title>
        <authorList>
            <person name="Kim I.S."/>
        </authorList>
    </citation>
    <scope>NUCLEOTIDE SEQUENCE [LARGE SCALE GENOMIC DNA]</scope>
    <source>
        <strain evidence="4 5">YC2-7</strain>
    </source>
</reference>
<dbReference type="EMBL" id="VCQU01000004">
    <property type="protein sequence ID" value="NMN95938.1"/>
    <property type="molecule type" value="Genomic_DNA"/>
</dbReference>
<gene>
    <name evidence="4" type="ORF">FGL95_12930</name>
</gene>
<dbReference type="InterPro" id="IPR009057">
    <property type="entry name" value="Homeodomain-like_sf"/>
</dbReference>
<reference evidence="4 5" key="1">
    <citation type="submission" date="2019-05" db="EMBL/GenBank/DDBJ databases">
        <authorList>
            <person name="Lee S.D."/>
        </authorList>
    </citation>
    <scope>NUCLEOTIDE SEQUENCE [LARGE SCALE GENOMIC DNA]</scope>
    <source>
        <strain evidence="4 5">YC2-7</strain>
    </source>
</reference>
<feature type="DNA-binding region" description="H-T-H motif" evidence="2">
    <location>
        <begin position="41"/>
        <end position="60"/>
    </location>
</feature>
<organism evidence="4 5">
    <name type="scientific">Antrihabitans stalactiti</name>
    <dbReference type="NCBI Taxonomy" id="2584121"/>
    <lineage>
        <taxon>Bacteria</taxon>
        <taxon>Bacillati</taxon>
        <taxon>Actinomycetota</taxon>
        <taxon>Actinomycetes</taxon>
        <taxon>Mycobacteriales</taxon>
        <taxon>Nocardiaceae</taxon>
        <taxon>Antrihabitans</taxon>
    </lineage>
</organism>
<dbReference type="SUPFAM" id="SSF46689">
    <property type="entry name" value="Homeodomain-like"/>
    <property type="match status" value="1"/>
</dbReference>